<reference evidence="2 3" key="1">
    <citation type="journal article" date="2019" name="Int. J. Syst. Evol. Microbiol.">
        <title>The Global Catalogue of Microorganisms (GCM) 10K type strain sequencing project: providing services to taxonomists for standard genome sequencing and annotation.</title>
        <authorList>
            <consortium name="The Broad Institute Genomics Platform"/>
            <consortium name="The Broad Institute Genome Sequencing Center for Infectious Disease"/>
            <person name="Wu L."/>
            <person name="Ma J."/>
        </authorList>
    </citation>
    <scope>NUCLEOTIDE SEQUENCE [LARGE SCALE GENOMIC DNA]</scope>
    <source>
        <strain evidence="2 3">JCM 14735</strain>
    </source>
</reference>
<feature type="transmembrane region" description="Helical" evidence="1">
    <location>
        <begin position="190"/>
        <end position="214"/>
    </location>
</feature>
<feature type="transmembrane region" description="Helical" evidence="1">
    <location>
        <begin position="269"/>
        <end position="294"/>
    </location>
</feature>
<dbReference type="Proteomes" id="UP001501204">
    <property type="component" value="Unassembled WGS sequence"/>
</dbReference>
<protein>
    <recommendedName>
        <fullName evidence="4">DUF2267 domain-containing protein</fullName>
    </recommendedName>
</protein>
<sequence length="360" mass="38793">MQTLTVGVLADPGLPEKVARSLTDGLFQDLTDQAEPGVGTRWVVEVSRETLPLTAEGDIPLLDHAGRLREEHGWDYVVYLTDLPRAHGGDPMLCEVSAEAAAALISLPALGADHFSGKARKLLATLVGSIRTGTEDYPSPAAMHQALGRTAVRRTSPAGSGDASYIVLPGRMNRVRLLAGMVLSNRPGRLLPALASCVAAAAATGAFGIFYASIWNMSDALSPLRLAMISVVVTAALSGWLIFHNNLWNRPRDAEITWRARWDNASTVITVWLSVAMMYALLWSVLFLVGLAVIEAGYLQSQLGHPVTLLDYVHLSWLAASLGTLAGALGSNFDSDEAIREATYSRREHQRRQLGDTSED</sequence>
<keyword evidence="1" id="KW-0472">Membrane</keyword>
<evidence type="ECO:0000313" key="2">
    <source>
        <dbReference type="EMBL" id="GAA1757251.1"/>
    </source>
</evidence>
<name>A0ABN2KJ68_9MICC</name>
<evidence type="ECO:0008006" key="4">
    <source>
        <dbReference type="Google" id="ProtNLM"/>
    </source>
</evidence>
<evidence type="ECO:0000256" key="1">
    <source>
        <dbReference type="SAM" id="Phobius"/>
    </source>
</evidence>
<feature type="transmembrane region" description="Helical" evidence="1">
    <location>
        <begin position="226"/>
        <end position="248"/>
    </location>
</feature>
<keyword evidence="3" id="KW-1185">Reference proteome</keyword>
<dbReference type="RefSeq" id="WP_344121339.1">
    <property type="nucleotide sequence ID" value="NZ_BAAAOA010000016.1"/>
</dbReference>
<keyword evidence="1" id="KW-0812">Transmembrane</keyword>
<proteinExistence type="predicted"/>
<gene>
    <name evidence="2" type="ORF">GCM10009767_15740</name>
</gene>
<organism evidence="2 3">
    <name type="scientific">Kocuria aegyptia</name>
    <dbReference type="NCBI Taxonomy" id="330943"/>
    <lineage>
        <taxon>Bacteria</taxon>
        <taxon>Bacillati</taxon>
        <taxon>Actinomycetota</taxon>
        <taxon>Actinomycetes</taxon>
        <taxon>Micrococcales</taxon>
        <taxon>Micrococcaceae</taxon>
        <taxon>Kocuria</taxon>
    </lineage>
</organism>
<feature type="transmembrane region" description="Helical" evidence="1">
    <location>
        <begin position="314"/>
        <end position="333"/>
    </location>
</feature>
<keyword evidence="1" id="KW-1133">Transmembrane helix</keyword>
<evidence type="ECO:0000313" key="3">
    <source>
        <dbReference type="Proteomes" id="UP001501204"/>
    </source>
</evidence>
<comment type="caution">
    <text evidence="2">The sequence shown here is derived from an EMBL/GenBank/DDBJ whole genome shotgun (WGS) entry which is preliminary data.</text>
</comment>
<accession>A0ABN2KJ68</accession>
<dbReference type="EMBL" id="BAAAOA010000016">
    <property type="protein sequence ID" value="GAA1757251.1"/>
    <property type="molecule type" value="Genomic_DNA"/>
</dbReference>